<evidence type="ECO:0000256" key="1">
    <source>
        <dbReference type="SAM" id="Coils"/>
    </source>
</evidence>
<reference evidence="3 4" key="1">
    <citation type="journal article" date="2014" name="Nat. Commun.">
        <title>Klebsormidium flaccidum genome reveals primary factors for plant terrestrial adaptation.</title>
        <authorList>
            <person name="Hori K."/>
            <person name="Maruyama F."/>
            <person name="Fujisawa T."/>
            <person name="Togashi T."/>
            <person name="Yamamoto N."/>
            <person name="Seo M."/>
            <person name="Sato S."/>
            <person name="Yamada T."/>
            <person name="Mori H."/>
            <person name="Tajima N."/>
            <person name="Moriyama T."/>
            <person name="Ikeuchi M."/>
            <person name="Watanabe M."/>
            <person name="Wada H."/>
            <person name="Kobayashi K."/>
            <person name="Saito M."/>
            <person name="Masuda T."/>
            <person name="Sasaki-Sekimoto Y."/>
            <person name="Mashiguchi K."/>
            <person name="Awai K."/>
            <person name="Shimojima M."/>
            <person name="Masuda S."/>
            <person name="Iwai M."/>
            <person name="Nobusawa T."/>
            <person name="Narise T."/>
            <person name="Kondo S."/>
            <person name="Saito H."/>
            <person name="Sato R."/>
            <person name="Murakawa M."/>
            <person name="Ihara Y."/>
            <person name="Oshima-Yamada Y."/>
            <person name="Ohtaka K."/>
            <person name="Satoh M."/>
            <person name="Sonobe K."/>
            <person name="Ishii M."/>
            <person name="Ohtani R."/>
            <person name="Kanamori-Sato M."/>
            <person name="Honoki R."/>
            <person name="Miyazaki D."/>
            <person name="Mochizuki H."/>
            <person name="Umetsu J."/>
            <person name="Higashi K."/>
            <person name="Shibata D."/>
            <person name="Kamiya Y."/>
            <person name="Sato N."/>
            <person name="Nakamura Y."/>
            <person name="Tabata S."/>
            <person name="Ida S."/>
            <person name="Kurokawa K."/>
            <person name="Ohta H."/>
        </authorList>
    </citation>
    <scope>NUCLEOTIDE SEQUENCE [LARGE SCALE GENOMIC DNA]</scope>
    <source>
        <strain evidence="3 4">NIES-2285</strain>
    </source>
</reference>
<protein>
    <submittedName>
        <fullName evidence="3">Uncharacterized protein</fullName>
    </submittedName>
</protein>
<keyword evidence="4" id="KW-1185">Reference proteome</keyword>
<dbReference type="STRING" id="105231.A0A1Y1HZV0"/>
<feature type="region of interest" description="Disordered" evidence="2">
    <location>
        <begin position="289"/>
        <end position="329"/>
    </location>
</feature>
<sequence>MASPCCWGPSGGLGELSWRDTAGQAAVRLMMELSMLKGRLQEQEGRTRNAEERAAVAEKEREAHRKTLQQLQAAEKENETLLNVIQKHSEIIQRVKHKEQELDTEAGGIKVALKSAQSENVELRREMARVTREKNEAEHLAGQIADALDAELSKGHSYDEDVAAVEARLREAQAAQEQLAQEKQDLQRACSRMTRDLKAAKERVEEAAVKERSASIKLGKAAVEASQIRKQLDAQANRNKELLSENGRLQEEVRLLRATLAQREVLIRDLREGVDTSASAEAEMKTLEIRRSPSASSLPGKGTPRTPSGERSSTRISMKKLGDGSGFVDKRCTDGQLSARSVEPGFESGKVELSRIPVAAAG</sequence>
<keyword evidence="1" id="KW-0175">Coiled coil</keyword>
<evidence type="ECO:0000256" key="2">
    <source>
        <dbReference type="SAM" id="MobiDB-lite"/>
    </source>
</evidence>
<organism evidence="3 4">
    <name type="scientific">Klebsormidium nitens</name>
    <name type="common">Green alga</name>
    <name type="synonym">Ulothrix nitens</name>
    <dbReference type="NCBI Taxonomy" id="105231"/>
    <lineage>
        <taxon>Eukaryota</taxon>
        <taxon>Viridiplantae</taxon>
        <taxon>Streptophyta</taxon>
        <taxon>Klebsormidiophyceae</taxon>
        <taxon>Klebsormidiales</taxon>
        <taxon>Klebsormidiaceae</taxon>
        <taxon>Klebsormidium</taxon>
    </lineage>
</organism>
<proteinExistence type="predicted"/>
<dbReference type="OMA" id="GEACKLE"/>
<accession>A0A1Y1HZV0</accession>
<name>A0A1Y1HZV0_KLENI</name>
<feature type="compositionally biased region" description="Polar residues" evidence="2">
    <location>
        <begin position="305"/>
        <end position="316"/>
    </location>
</feature>
<dbReference type="Proteomes" id="UP000054558">
    <property type="component" value="Unassembled WGS sequence"/>
</dbReference>
<evidence type="ECO:0000313" key="4">
    <source>
        <dbReference type="Proteomes" id="UP000054558"/>
    </source>
</evidence>
<dbReference type="EMBL" id="DF237048">
    <property type="protein sequence ID" value="GAQ82057.1"/>
    <property type="molecule type" value="Genomic_DNA"/>
</dbReference>
<feature type="coiled-coil region" evidence="1">
    <location>
        <begin position="33"/>
        <end position="259"/>
    </location>
</feature>
<gene>
    <name evidence="3" type="ORF">KFL_000990060</name>
</gene>
<dbReference type="AlphaFoldDB" id="A0A1Y1HZV0"/>
<evidence type="ECO:0000313" key="3">
    <source>
        <dbReference type="EMBL" id="GAQ82057.1"/>
    </source>
</evidence>